<feature type="region of interest" description="Disordered" evidence="1">
    <location>
        <begin position="88"/>
        <end position="137"/>
    </location>
</feature>
<evidence type="ECO:0000256" key="1">
    <source>
        <dbReference type="SAM" id="MobiDB-lite"/>
    </source>
</evidence>
<dbReference type="AlphaFoldDB" id="A0A438HYG7"/>
<organism evidence="2 3">
    <name type="scientific">Vitis vinifera</name>
    <name type="common">Grape</name>
    <dbReference type="NCBI Taxonomy" id="29760"/>
    <lineage>
        <taxon>Eukaryota</taxon>
        <taxon>Viridiplantae</taxon>
        <taxon>Streptophyta</taxon>
        <taxon>Embryophyta</taxon>
        <taxon>Tracheophyta</taxon>
        <taxon>Spermatophyta</taxon>
        <taxon>Magnoliopsida</taxon>
        <taxon>eudicotyledons</taxon>
        <taxon>Gunneridae</taxon>
        <taxon>Pentapetalae</taxon>
        <taxon>rosids</taxon>
        <taxon>Vitales</taxon>
        <taxon>Vitaceae</taxon>
        <taxon>Viteae</taxon>
        <taxon>Vitis</taxon>
    </lineage>
</organism>
<dbReference type="EMBL" id="QGNW01000163">
    <property type="protein sequence ID" value="RVW89499.1"/>
    <property type="molecule type" value="Genomic_DNA"/>
</dbReference>
<protein>
    <submittedName>
        <fullName evidence="2">Uncharacterized protein</fullName>
    </submittedName>
</protein>
<sequence length="137" mass="14158">MDATGASCAEALPPTVPSTEETGAESQGLPPYEPSPLAFVPVKGPTTRRSHPARDLKSSLIGRLQDHFLEANEVSCLSVQKDHLEGSETKMAAENLTAPMVVPDGGSPGETQPAENDGALDPGEESLPNASLGGSPR</sequence>
<reference evidence="2 3" key="1">
    <citation type="journal article" date="2018" name="PLoS Genet.">
        <title>Population sequencing reveals clonal diversity and ancestral inbreeding in the grapevine cultivar Chardonnay.</title>
        <authorList>
            <person name="Roach M.J."/>
            <person name="Johnson D.L."/>
            <person name="Bohlmann J."/>
            <person name="van Vuuren H.J."/>
            <person name="Jones S.J."/>
            <person name="Pretorius I.S."/>
            <person name="Schmidt S.A."/>
            <person name="Borneman A.R."/>
        </authorList>
    </citation>
    <scope>NUCLEOTIDE SEQUENCE [LARGE SCALE GENOMIC DNA]</scope>
    <source>
        <strain evidence="3">cv. Chardonnay</strain>
        <tissue evidence="2">Leaf</tissue>
    </source>
</reference>
<proteinExistence type="predicted"/>
<accession>A0A438HYG7</accession>
<dbReference type="Proteomes" id="UP000288805">
    <property type="component" value="Unassembled WGS sequence"/>
</dbReference>
<evidence type="ECO:0000313" key="3">
    <source>
        <dbReference type="Proteomes" id="UP000288805"/>
    </source>
</evidence>
<feature type="region of interest" description="Disordered" evidence="1">
    <location>
        <begin position="1"/>
        <end position="55"/>
    </location>
</feature>
<name>A0A438HYG7_VITVI</name>
<gene>
    <name evidence="2" type="ORF">CK203_043590</name>
</gene>
<comment type="caution">
    <text evidence="2">The sequence shown here is derived from an EMBL/GenBank/DDBJ whole genome shotgun (WGS) entry which is preliminary data.</text>
</comment>
<evidence type="ECO:0000313" key="2">
    <source>
        <dbReference type="EMBL" id="RVW89499.1"/>
    </source>
</evidence>